<gene>
    <name evidence="2" type="ORF">GDS87_15005</name>
    <name evidence="3" type="ORF">QNH24_15925</name>
</gene>
<accession>A0AAX3WQ25</accession>
<dbReference type="Proteomes" id="UP000373269">
    <property type="component" value="Chromosome"/>
</dbReference>
<keyword evidence="1" id="KW-0812">Transmembrane</keyword>
<keyword evidence="1" id="KW-0472">Membrane</keyword>
<dbReference type="Proteomes" id="UP001178322">
    <property type="component" value="Chromosome"/>
</dbReference>
<evidence type="ECO:0000256" key="1">
    <source>
        <dbReference type="SAM" id="Phobius"/>
    </source>
</evidence>
<dbReference type="EMBL" id="CP045835">
    <property type="protein sequence ID" value="QGG52163.1"/>
    <property type="molecule type" value="Genomic_DNA"/>
</dbReference>
<keyword evidence="4" id="KW-1185">Reference proteome</keyword>
<evidence type="ECO:0000313" key="4">
    <source>
        <dbReference type="Proteomes" id="UP000373269"/>
    </source>
</evidence>
<dbReference type="EMBL" id="CP126101">
    <property type="protein sequence ID" value="WHY49815.1"/>
    <property type="molecule type" value="Genomic_DNA"/>
</dbReference>
<dbReference type="AlphaFoldDB" id="A0AAX3WQ25"/>
<name>A0AAX3WQ25_9BACI</name>
<dbReference type="RefSeq" id="WP_054771659.1">
    <property type="nucleotide sequence ID" value="NZ_CP045835.1"/>
</dbReference>
<protein>
    <submittedName>
        <fullName evidence="3">Uncharacterized protein</fullName>
    </submittedName>
</protein>
<reference evidence="3" key="2">
    <citation type="submission" date="2023-05" db="EMBL/GenBank/DDBJ databases">
        <title>Comparative genomics of Bacillaceae isolates and their secondary metabolite potential.</title>
        <authorList>
            <person name="Song L."/>
            <person name="Nielsen L.J."/>
            <person name="Mohite O."/>
            <person name="Xu X."/>
            <person name="Weber T."/>
            <person name="Kovacs A.T."/>
        </authorList>
    </citation>
    <scope>NUCLEOTIDE SEQUENCE</scope>
    <source>
        <strain evidence="3">LY1</strain>
    </source>
</reference>
<evidence type="ECO:0000313" key="2">
    <source>
        <dbReference type="EMBL" id="QGG52163.1"/>
    </source>
</evidence>
<proteinExistence type="predicted"/>
<feature type="transmembrane region" description="Helical" evidence="1">
    <location>
        <begin position="7"/>
        <end position="26"/>
    </location>
</feature>
<feature type="transmembrane region" description="Helical" evidence="1">
    <location>
        <begin position="32"/>
        <end position="55"/>
    </location>
</feature>
<organism evidence="3 5">
    <name type="scientific">Lysinibacillus pakistanensis</name>
    <dbReference type="NCBI Taxonomy" id="759811"/>
    <lineage>
        <taxon>Bacteria</taxon>
        <taxon>Bacillati</taxon>
        <taxon>Bacillota</taxon>
        <taxon>Bacilli</taxon>
        <taxon>Bacillales</taxon>
        <taxon>Bacillaceae</taxon>
        <taxon>Lysinibacillus</taxon>
    </lineage>
</organism>
<keyword evidence="1" id="KW-1133">Transmembrane helix</keyword>
<evidence type="ECO:0000313" key="3">
    <source>
        <dbReference type="EMBL" id="WHY49815.1"/>
    </source>
</evidence>
<reference evidence="2 4" key="1">
    <citation type="submission" date="2019-11" db="EMBL/GenBank/DDBJ databases">
        <title>Whole Genome Sequencing and Comparative Genomic Analyses of Lysinibacillus pakistanensis LZH-9, a Halotolerant Strain with Excellent COD Removal Capability.</title>
        <authorList>
            <person name="Zhou H."/>
        </authorList>
    </citation>
    <scope>NUCLEOTIDE SEQUENCE [LARGE SCALE GENOMIC DNA]</scope>
    <source>
        <strain evidence="2 4">LZH-9</strain>
    </source>
</reference>
<sequence length="68" mass="7871">MNRRFHVVSLFIGNLLTLGAIFIYAMQSQVNVALSTYALVMAYLSTLLMIFFYVWGDEKKQISNRFSK</sequence>
<evidence type="ECO:0000313" key="5">
    <source>
        <dbReference type="Proteomes" id="UP001178322"/>
    </source>
</evidence>